<protein>
    <submittedName>
        <fullName evidence="1">Uncharacterized protein</fullName>
    </submittedName>
</protein>
<sequence>MVADQSSISARRWYLCMHSYRWAAEFVATCRHGGMPMSKWKLSVFMPMHLKKRGGRKMVLAPEGKAPLTTQNASVDTTLVKALVRAHLWQRQLKSGKYQTMQDLCDANKVTTKYVQLILRLNFLAPQLKEAIFLGHQPRPSYETRRSYAKHPKPLK</sequence>
<accession>A0ABU5L6N5</accession>
<organism evidence="1 2">
    <name type="scientific">Candidatus Cyrtobacter comes</name>
    <dbReference type="NCBI Taxonomy" id="675776"/>
    <lineage>
        <taxon>Bacteria</taxon>
        <taxon>Pseudomonadati</taxon>
        <taxon>Pseudomonadota</taxon>
        <taxon>Alphaproteobacteria</taxon>
        <taxon>Rickettsiales</taxon>
        <taxon>Candidatus Midichloriaceae</taxon>
        <taxon>Candidatus Cyrtobacter</taxon>
    </lineage>
</organism>
<evidence type="ECO:0000313" key="1">
    <source>
        <dbReference type="EMBL" id="MDZ5761788.1"/>
    </source>
</evidence>
<dbReference type="Proteomes" id="UP001293791">
    <property type="component" value="Unassembled WGS sequence"/>
</dbReference>
<reference evidence="1 2" key="1">
    <citation type="submission" date="2023-02" db="EMBL/GenBank/DDBJ databases">
        <title>Host association and intracellularity evolved multiple times independently in the Rickettsiales.</title>
        <authorList>
            <person name="Castelli M."/>
            <person name="Nardi T."/>
            <person name="Gammuto L."/>
            <person name="Bellinzona G."/>
            <person name="Sabaneyeva E."/>
            <person name="Potekhin A."/>
            <person name="Serra V."/>
            <person name="Petroni G."/>
            <person name="Sassera D."/>
        </authorList>
    </citation>
    <scope>NUCLEOTIDE SEQUENCE [LARGE SCALE GENOMIC DNA]</scope>
    <source>
        <strain evidence="1 2">BOD18</strain>
    </source>
</reference>
<gene>
    <name evidence="1" type="ORF">Cyrtocomes_00146</name>
</gene>
<name>A0ABU5L6N5_9RICK</name>
<keyword evidence="2" id="KW-1185">Reference proteome</keyword>
<proteinExistence type="predicted"/>
<evidence type="ECO:0000313" key="2">
    <source>
        <dbReference type="Proteomes" id="UP001293791"/>
    </source>
</evidence>
<dbReference type="EMBL" id="JARGYT010000004">
    <property type="protein sequence ID" value="MDZ5761788.1"/>
    <property type="molecule type" value="Genomic_DNA"/>
</dbReference>
<comment type="caution">
    <text evidence="1">The sequence shown here is derived from an EMBL/GenBank/DDBJ whole genome shotgun (WGS) entry which is preliminary data.</text>
</comment>